<name>A0A271IWT4_9BACT</name>
<evidence type="ECO:0000313" key="1">
    <source>
        <dbReference type="EMBL" id="PAP75686.1"/>
    </source>
</evidence>
<dbReference type="AlphaFoldDB" id="A0A271IWT4"/>
<comment type="caution">
    <text evidence="1">The sequence shown here is derived from an EMBL/GenBank/DDBJ whole genome shotgun (WGS) entry which is preliminary data.</text>
</comment>
<sequence>MPYPDRTAAHTEGDVVVFLIGTRINKLHRPDKWVPVVRAMGRAMAELSAHPELGLLGSRFRRAGRCVDAVQYWRSFDHLHAYARARDAAHLPAWQAYNRAARGNDAVGVWHETFLVRAGEYEAVYRNMPTYGLAKAAEAVPAVGAWEGTAGRLGRGVEPLAGS</sequence>
<gene>
    <name evidence="1" type="ORF">BSZ37_04165</name>
</gene>
<dbReference type="EMBL" id="MQWD01000001">
    <property type="protein sequence ID" value="PAP75686.1"/>
    <property type="molecule type" value="Genomic_DNA"/>
</dbReference>
<protein>
    <submittedName>
        <fullName evidence="1">Transcriptional regulator</fullName>
    </submittedName>
</protein>
<dbReference type="Pfam" id="PF13826">
    <property type="entry name" value="Monooxy_af470-like"/>
    <property type="match status" value="1"/>
</dbReference>
<organism evidence="1 2">
    <name type="scientific">Rubrivirga marina</name>
    <dbReference type="NCBI Taxonomy" id="1196024"/>
    <lineage>
        <taxon>Bacteria</taxon>
        <taxon>Pseudomonadati</taxon>
        <taxon>Rhodothermota</taxon>
        <taxon>Rhodothermia</taxon>
        <taxon>Rhodothermales</taxon>
        <taxon>Rubricoccaceae</taxon>
        <taxon>Rubrivirga</taxon>
    </lineage>
</organism>
<keyword evidence="2" id="KW-1185">Reference proteome</keyword>
<dbReference type="InterPro" id="IPR025444">
    <property type="entry name" value="Monooxy_af470"/>
</dbReference>
<dbReference type="OrthoDB" id="7566033at2"/>
<evidence type="ECO:0000313" key="2">
    <source>
        <dbReference type="Proteomes" id="UP000216339"/>
    </source>
</evidence>
<dbReference type="Proteomes" id="UP000216339">
    <property type="component" value="Unassembled WGS sequence"/>
</dbReference>
<accession>A0A271IWT4</accession>
<proteinExistence type="predicted"/>
<reference evidence="1 2" key="1">
    <citation type="submission" date="2016-11" db="EMBL/GenBank/DDBJ databases">
        <title>Study of marine rhodopsin-containing bacteria.</title>
        <authorList>
            <person name="Yoshizawa S."/>
            <person name="Kumagai Y."/>
            <person name="Kogure K."/>
        </authorList>
    </citation>
    <scope>NUCLEOTIDE SEQUENCE [LARGE SCALE GENOMIC DNA]</scope>
    <source>
        <strain evidence="1 2">SAORIC-28</strain>
    </source>
</reference>
<dbReference type="RefSeq" id="WP_095509329.1">
    <property type="nucleotide sequence ID" value="NZ_MQWD01000001.1"/>
</dbReference>